<evidence type="ECO:0000259" key="6">
    <source>
        <dbReference type="Pfam" id="PF02784"/>
    </source>
</evidence>
<evidence type="ECO:0000256" key="4">
    <source>
        <dbReference type="ARBA" id="ARBA00023239"/>
    </source>
</evidence>
<evidence type="ECO:0000313" key="7">
    <source>
        <dbReference type="EMBL" id="CAD8085017.1"/>
    </source>
</evidence>
<evidence type="ECO:0008006" key="9">
    <source>
        <dbReference type="Google" id="ProtNLM"/>
    </source>
</evidence>
<evidence type="ECO:0000313" key="8">
    <source>
        <dbReference type="Proteomes" id="UP000692954"/>
    </source>
</evidence>
<evidence type="ECO:0000259" key="5">
    <source>
        <dbReference type="Pfam" id="PF00278"/>
    </source>
</evidence>
<dbReference type="InterPro" id="IPR022653">
    <property type="entry name" value="De-COase2_pyr-phos_BS"/>
</dbReference>
<keyword evidence="3" id="KW-0663">Pyridoxal phosphate</keyword>
<protein>
    <recommendedName>
        <fullName evidence="9">Diaminopimelate decarboxylase</fullName>
    </recommendedName>
</protein>
<accession>A0A8S1MVA2</accession>
<dbReference type="PANTHER" id="PTHR43727:SF2">
    <property type="entry name" value="GROUP IV DECARBOXYLASE"/>
    <property type="match status" value="1"/>
</dbReference>
<dbReference type="Proteomes" id="UP000692954">
    <property type="component" value="Unassembled WGS sequence"/>
</dbReference>
<evidence type="ECO:0000256" key="1">
    <source>
        <dbReference type="ARBA" id="ARBA00001933"/>
    </source>
</evidence>
<comment type="cofactor">
    <cofactor evidence="1">
        <name>pyridoxal 5'-phosphate</name>
        <dbReference type="ChEBI" id="CHEBI:597326"/>
    </cofactor>
</comment>
<comment type="caution">
    <text evidence="7">The sequence shown here is derived from an EMBL/GenBank/DDBJ whole genome shotgun (WGS) entry which is preliminary data.</text>
</comment>
<dbReference type="FunFam" id="3.20.20.10:FF:000003">
    <property type="entry name" value="Diaminopimelate decarboxylase"/>
    <property type="match status" value="1"/>
</dbReference>
<evidence type="ECO:0000256" key="3">
    <source>
        <dbReference type="ARBA" id="ARBA00022898"/>
    </source>
</evidence>
<dbReference type="CDD" id="cd06828">
    <property type="entry name" value="PLPDE_III_DapDC"/>
    <property type="match status" value="1"/>
</dbReference>
<dbReference type="InterPro" id="IPR022643">
    <property type="entry name" value="De-COase2_C"/>
</dbReference>
<name>A0A8S1MVA2_9CILI</name>
<keyword evidence="2" id="KW-0210">Decarboxylase</keyword>
<dbReference type="AlphaFoldDB" id="A0A8S1MVA2"/>
<keyword evidence="8" id="KW-1185">Reference proteome</keyword>
<evidence type="ECO:0000256" key="2">
    <source>
        <dbReference type="ARBA" id="ARBA00022793"/>
    </source>
</evidence>
<proteinExistence type="inferred from homology"/>
<dbReference type="GO" id="GO:0009089">
    <property type="term" value="P:lysine biosynthetic process via diaminopimelate"/>
    <property type="evidence" value="ECO:0007669"/>
    <property type="project" value="InterPro"/>
</dbReference>
<gene>
    <name evidence="7" type="ORF">PSON_ATCC_30995.1.T0470297</name>
</gene>
<dbReference type="PANTHER" id="PTHR43727">
    <property type="entry name" value="DIAMINOPIMELATE DECARBOXYLASE"/>
    <property type="match status" value="1"/>
</dbReference>
<dbReference type="GO" id="GO:0008836">
    <property type="term" value="F:diaminopimelate decarboxylase activity"/>
    <property type="evidence" value="ECO:0007669"/>
    <property type="project" value="InterPro"/>
</dbReference>
<keyword evidence="4" id="KW-0456">Lyase</keyword>
<dbReference type="Pfam" id="PF00278">
    <property type="entry name" value="Orn_DAP_Arg_deC"/>
    <property type="match status" value="1"/>
</dbReference>
<organism evidence="7 8">
    <name type="scientific">Paramecium sonneborni</name>
    <dbReference type="NCBI Taxonomy" id="65129"/>
    <lineage>
        <taxon>Eukaryota</taxon>
        <taxon>Sar</taxon>
        <taxon>Alveolata</taxon>
        <taxon>Ciliophora</taxon>
        <taxon>Intramacronucleata</taxon>
        <taxon>Oligohymenophorea</taxon>
        <taxon>Peniculida</taxon>
        <taxon>Parameciidae</taxon>
        <taxon>Paramecium</taxon>
    </lineage>
</organism>
<feature type="domain" description="Orn/DAP/Arg decarboxylase 2 N-terminal" evidence="6">
    <location>
        <begin position="31"/>
        <end position="275"/>
    </location>
</feature>
<reference evidence="7" key="1">
    <citation type="submission" date="2021-01" db="EMBL/GenBank/DDBJ databases">
        <authorList>
            <consortium name="Genoscope - CEA"/>
            <person name="William W."/>
        </authorList>
    </citation>
    <scope>NUCLEOTIDE SEQUENCE</scope>
</reference>
<dbReference type="PROSITE" id="PS00878">
    <property type="entry name" value="ODR_DC_2_1"/>
    <property type="match status" value="1"/>
</dbReference>
<dbReference type="Pfam" id="PF02784">
    <property type="entry name" value="Orn_Arg_deC_N"/>
    <property type="match status" value="1"/>
</dbReference>
<dbReference type="InterPro" id="IPR002986">
    <property type="entry name" value="DAP_deCOOHase_LysA"/>
</dbReference>
<sequence>MDSNFTIQNLTPKSLIEQFGSPLYVYDEDIIKRQCQTITKALSNSFDQDAKVLYACKANTNPNILKIMRQNGIHGIDAVSPNEVEVALQAGFLNHQITYTANYMTKEEITYAIQKGVILNVGEIDTLYKLIEYQAEVIIRLNLDVGIGHHSHVNTGGNDSKFGINLIWKQQISDIQKQGVKIIGLHQHMGSKIMKKDHDSYLLGIEKLFQAATQELELPYLKYIDIGGGFGVKYEQQEEISDLDLLFSEIKKLYDKYFTTIKPILFIEPGRYLIAESGYLLCTVQAINTNKSKTFVGTDSGMHHLIRPALYQSYHQIINSEQKSVESRIVTVCGNICESGDLLGVDRDLRVEINDVLVIQNAGAYGFSMSSNYNLRERPTELLIRNNQPYIIRKRETLDYLLANVINL</sequence>
<dbReference type="HAMAP" id="MF_02120">
    <property type="entry name" value="LysA"/>
    <property type="match status" value="1"/>
</dbReference>
<dbReference type="EMBL" id="CAJJDN010000047">
    <property type="protein sequence ID" value="CAD8085017.1"/>
    <property type="molecule type" value="Genomic_DNA"/>
</dbReference>
<dbReference type="NCBIfam" id="TIGR01048">
    <property type="entry name" value="lysA"/>
    <property type="match status" value="1"/>
</dbReference>
<dbReference type="InterPro" id="IPR022644">
    <property type="entry name" value="De-COase2_N"/>
</dbReference>
<feature type="domain" description="Orn/DAP/Arg decarboxylase 2 C-terminal" evidence="5">
    <location>
        <begin position="24"/>
        <end position="363"/>
    </location>
</feature>
<dbReference type="OrthoDB" id="5034579at2759"/>